<name>A0A5J4TW89_9EUKA</name>
<proteinExistence type="predicted"/>
<gene>
    <name evidence="2" type="ORF">EZS28_041746</name>
</gene>
<dbReference type="EMBL" id="SNRW01023805">
    <property type="protein sequence ID" value="KAA6362726.1"/>
    <property type="molecule type" value="Genomic_DNA"/>
</dbReference>
<organism evidence="2 3">
    <name type="scientific">Streblomastix strix</name>
    <dbReference type="NCBI Taxonomy" id="222440"/>
    <lineage>
        <taxon>Eukaryota</taxon>
        <taxon>Metamonada</taxon>
        <taxon>Preaxostyla</taxon>
        <taxon>Oxymonadida</taxon>
        <taxon>Streblomastigidae</taxon>
        <taxon>Streblomastix</taxon>
    </lineage>
</organism>
<protein>
    <submittedName>
        <fullName evidence="2">Uncharacterized protein</fullName>
    </submittedName>
</protein>
<accession>A0A5J4TW89</accession>
<evidence type="ECO:0000256" key="1">
    <source>
        <dbReference type="SAM" id="MobiDB-lite"/>
    </source>
</evidence>
<comment type="caution">
    <text evidence="2">The sequence shown here is derived from an EMBL/GenBank/DDBJ whole genome shotgun (WGS) entry which is preliminary data.</text>
</comment>
<dbReference type="Proteomes" id="UP000324800">
    <property type="component" value="Unassembled WGS sequence"/>
</dbReference>
<feature type="region of interest" description="Disordered" evidence="1">
    <location>
        <begin position="36"/>
        <end position="58"/>
    </location>
</feature>
<evidence type="ECO:0000313" key="2">
    <source>
        <dbReference type="EMBL" id="KAA6362726.1"/>
    </source>
</evidence>
<feature type="compositionally biased region" description="Low complexity" evidence="1">
    <location>
        <begin position="36"/>
        <end position="46"/>
    </location>
</feature>
<dbReference type="AlphaFoldDB" id="A0A5J4TW89"/>
<reference evidence="2 3" key="1">
    <citation type="submission" date="2019-03" db="EMBL/GenBank/DDBJ databases">
        <title>Single cell metagenomics reveals metabolic interactions within the superorganism composed of flagellate Streblomastix strix and complex community of Bacteroidetes bacteria on its surface.</title>
        <authorList>
            <person name="Treitli S.C."/>
            <person name="Kolisko M."/>
            <person name="Husnik F."/>
            <person name="Keeling P."/>
            <person name="Hampl V."/>
        </authorList>
    </citation>
    <scope>NUCLEOTIDE SEQUENCE [LARGE SCALE GENOMIC DNA]</scope>
    <source>
        <strain evidence="2">ST1C</strain>
    </source>
</reference>
<evidence type="ECO:0000313" key="3">
    <source>
        <dbReference type="Proteomes" id="UP000324800"/>
    </source>
</evidence>
<sequence length="58" mass="6587">MGRIKQISPKTRNIQLMNQDPPAAQQLPVNIAQQQPVEPELPPQQQINDENAILPFMQ</sequence>
<feature type="non-terminal residue" evidence="2">
    <location>
        <position position="58"/>
    </location>
</feature>